<dbReference type="InterPro" id="IPR006162">
    <property type="entry name" value="Ppantetheine_attach_site"/>
</dbReference>
<evidence type="ECO:0000256" key="2">
    <source>
        <dbReference type="ARBA" id="ARBA00022553"/>
    </source>
</evidence>
<dbReference type="GO" id="GO:0004312">
    <property type="term" value="F:fatty acid synthase activity"/>
    <property type="evidence" value="ECO:0007669"/>
    <property type="project" value="TreeGrafter"/>
</dbReference>
<dbReference type="SMART" id="SM00827">
    <property type="entry name" value="PKS_AT"/>
    <property type="match status" value="1"/>
</dbReference>
<dbReference type="Gene3D" id="3.40.47.10">
    <property type="match status" value="1"/>
</dbReference>
<proteinExistence type="predicted"/>
<comment type="caution">
    <text evidence="10">The sequence shown here is derived from an EMBL/GenBank/DDBJ whole genome shotgun (WGS) entry which is preliminary data.</text>
</comment>
<dbReference type="Pfam" id="PF00550">
    <property type="entry name" value="PP-binding"/>
    <property type="match status" value="1"/>
</dbReference>
<dbReference type="InterPro" id="IPR049551">
    <property type="entry name" value="PKS_DH_C"/>
</dbReference>
<dbReference type="PANTHER" id="PTHR43775">
    <property type="entry name" value="FATTY ACID SYNTHASE"/>
    <property type="match status" value="1"/>
</dbReference>
<feature type="region of interest" description="Disordered" evidence="6">
    <location>
        <begin position="51"/>
        <end position="73"/>
    </location>
</feature>
<dbReference type="SUPFAM" id="SSF51735">
    <property type="entry name" value="NAD(P)-binding Rossmann-fold domains"/>
    <property type="match status" value="3"/>
</dbReference>
<keyword evidence="3" id="KW-0808">Transferase</keyword>
<dbReference type="SUPFAM" id="SSF52151">
    <property type="entry name" value="FabD/lysophospholipase-like"/>
    <property type="match status" value="1"/>
</dbReference>
<sequence length="2407" mass="259645">MDGSTGSLDSTQADAEGVMPIVVVSFACRLPGGNNDPETLWRFLERGQTAPNTVPKSRFSSRGHYDGSKRSKTMKGRGGMFLENVDLAGFDAPFFNISAVEARSMDPQQRQLLEVVYEGLENGGLTLDGVSGQQVGCFVSSFTVDYLVMQNRDPDARPIHMTTGTKRSILSNRISHYFNLKGPSVTVDTACSGGLSVVDLACRYLGSNDISAAVVAASHLFLNPDDLLEDGQHGSVYSPDGLCQVFDTKANGYVKAEAVNCVILKRLDDALSDGDPIRAIIRGSASNSNGATVGISTPSKEQQAACIRAAYARAGITDTNATSYIECHGTGTQAGDPIEVSALSTVFGPTRDTAGPLIIGSVKGNLGHSEPAAGLSGVIKAVLAMEKGKIPGQTNLSELNPKIDLNAGKLHIPKRIMDWPEVSIRRASVNSFGFGGANAHLILEEPKGSLGMGWSKTHVVSRGPRMQMGTAAASKKLYTMVFSAAAEESLKAYYTRIKRHLADMNVKVRPADLAYTLSQRRTHHSCRAYAVTSASNLNRAKVEFGEKGIEPPRVAFVFTGQGSQWPQMGAGLINAFPCAAKRLRYLDTVLQGTAHPPSWSLIGELSEPREPEYYQRPELSQPLTTALQLAILSILEEWGVRAEAVVGHSSGEIAAAYAAGYLSVEQAMLAAFYRGQAAATVGPSADEPLGMLAVGAGADKVKELLPELQTEGIQIACINSPNSVTLSGPKSALTRSQVQLEQQGCFARMLRVDLAYHSSYVADIAELYKTQLDADWFKYPATESSRTIEMFSSVTGRILDQPCDAEYWRVNMTSPVLFSDAAAELLKGLRANLLLEIGPSGALAGPIRQILDAVGSGAKSVQYLPALKRAKDAAEAMHELAGKLYIADYPLSLHAVNFPTGEDATTMEPAVIVDLPNYSWDHSTEYWHESEASRDWRFGQHPYHELVGRKVLGTPWAAPSWKATIRLDDLAWLKDHRMAGDPVFPAAGYLAMAIEGIFQARQSVNPLPDVESVSELQYVLRDVRFKRALALDGGRDTTVMLVFTDVSEGYTSWTGFRVLTVQDGSSVTHCDGSIRICQSPARAADEGMLAPLRHSESAEHWYRALDRRGCTYGPDFQRLIDIECLAGQRESRATISLEPPSSGTQPHMYCLHPALIDICFQSVFPAIYGGLRSEIKSLLLPSSLDELTVGPTINASSDDPAALSIARAAYTGSGPRHLGHNQCANASVWSTKTSHLLLEFKGLHFSELNMDDGANADPELFVPVWLPDLEFLSQDQILSLLRPEAAVSDLIDLVAFKKPRLRVGEINLTSGADTASSAWFGDGSSSDNKGLRDAYEHCTYVDADPARLTAVRGLVGDTPNAEFKLLGGKDTSSIITDPKSPDLVIVQHQDLFSPARLPLLERVRNPEGQGQPWYLFVQHSTPTTACAEDIDTAALERAGFEVLFKVPISESEFMHLCRNQRPPPAAVPQTNAPVISIISAQSKSALQDSLTASLTEAGYQVELQASLTPSNTGSDLKAVVVLDDFASPLLADVNDEQWEKIRELLLHHGPVKLWVTQGAQFGAATTNPNNALIHGLSRSIRAENPAVKLVTLDIDIDIGGGDQTITATPTNNDCVRIVQLLGRIVSSRDSIPPPVEDCEFVERGGVLHVSRVLKKSDCEELLDRERGAAEVARTEATQAMQDNANHVRLGVTHVGSLDSLQLYEVPGPEPPLLPDQVEIEVSATGLNFKDVAVSTGLVPGEDHALGLDAAGVVTKVGRHVHSFRAGDRVAFMDKGAFTNRARISYKRVHHVPDGMGLEVAAALPLVFMTAIYALVDTARLRRGQSVLIHSGAGGVGIAAIQLAQHLQADIYVTVGSADKRVFLQEQLNIPANRIFSSRNSDFAQGILAATKGRGVDVILNSVTGELLDETWRICADGGMMVDIGRGLRNQRLAAGPFERNCSVKAFDLGHSQISDDVIQSLIAHAFDLFRKQHLQVVHPIRVFPYAEVRDAFDYLSTGSHIGKIVVSDGPGDGDGDTMVPSAVSIRSAPTASVVRSDKAYLITGGLNGIGGTLAIYLALRGAQSIVVLSRSGCSTSRAEWMVENCRRLGCEIQVAKGDVTSYESVKSALTQASLPVCGIIHGAMVLHDKPYEMMDASSYRKCIAPKVQGAWNLHHAAAELKLQLDFFTLLSSISGVIGQNGQANYAAANCFLDSFASYRRSLGQPALSLDLGAVQDIGVAMENPELLKYFSDPQWLPIEQGELFYIMDASIQHQHGTSSSAQLIMALAYPIPPQSELLNDIRFSSLSHTGSSSSSGQNRSQDAATVESQAVNDFLCMQRTPDANATVLTEAAIELFQAQLLRMLRLDGPIKANKPLSAYGMDSLSAVKLRNWVERSFQVTFAVFEILGANGLQALCSKLITRLQVTA</sequence>
<dbReference type="Gene3D" id="3.40.366.10">
    <property type="entry name" value="Malonyl-Coenzyme A Acyl Carrier Protein, domain 2"/>
    <property type="match status" value="1"/>
</dbReference>
<dbReference type="InterPro" id="IPR020841">
    <property type="entry name" value="PKS_Beta-ketoAc_synthase_dom"/>
</dbReference>
<dbReference type="SUPFAM" id="SSF53901">
    <property type="entry name" value="Thiolase-like"/>
    <property type="match status" value="1"/>
</dbReference>
<dbReference type="InterPro" id="IPR036291">
    <property type="entry name" value="NAD(P)-bd_dom_sf"/>
</dbReference>
<evidence type="ECO:0000256" key="5">
    <source>
        <dbReference type="PROSITE-ProRule" id="PRU01363"/>
    </source>
</evidence>
<feature type="region of interest" description="N-terminal hotdog fold" evidence="5">
    <location>
        <begin position="944"/>
        <end position="1081"/>
    </location>
</feature>
<evidence type="ECO:0000259" key="8">
    <source>
        <dbReference type="PROSITE" id="PS52004"/>
    </source>
</evidence>
<dbReference type="InterPro" id="IPR020807">
    <property type="entry name" value="PKS_DH"/>
</dbReference>
<dbReference type="Pfam" id="PF08659">
    <property type="entry name" value="KR"/>
    <property type="match status" value="1"/>
</dbReference>
<dbReference type="Pfam" id="PF00109">
    <property type="entry name" value="ketoacyl-synt"/>
    <property type="match status" value="1"/>
</dbReference>
<keyword evidence="4" id="KW-0511">Multifunctional enzyme</keyword>
<evidence type="ECO:0000256" key="4">
    <source>
        <dbReference type="ARBA" id="ARBA00023268"/>
    </source>
</evidence>
<organism evidence="10 11">
    <name type="scientific">Aspergillus ustus</name>
    <dbReference type="NCBI Taxonomy" id="40382"/>
    <lineage>
        <taxon>Eukaryota</taxon>
        <taxon>Fungi</taxon>
        <taxon>Dikarya</taxon>
        <taxon>Ascomycota</taxon>
        <taxon>Pezizomycotina</taxon>
        <taxon>Eurotiomycetes</taxon>
        <taxon>Eurotiomycetidae</taxon>
        <taxon>Eurotiales</taxon>
        <taxon>Aspergillaceae</taxon>
        <taxon>Aspergillus</taxon>
        <taxon>Aspergillus subgen. Nidulantes</taxon>
    </lineage>
</organism>
<dbReference type="SMART" id="SM00829">
    <property type="entry name" value="PKS_ER"/>
    <property type="match status" value="1"/>
</dbReference>
<dbReference type="InterPro" id="IPR014031">
    <property type="entry name" value="Ketoacyl_synth_C"/>
</dbReference>
<dbReference type="InterPro" id="IPR014030">
    <property type="entry name" value="Ketoacyl_synth_N"/>
</dbReference>
<dbReference type="GO" id="GO:0031177">
    <property type="term" value="F:phosphopantetheine binding"/>
    <property type="evidence" value="ECO:0007669"/>
    <property type="project" value="InterPro"/>
</dbReference>
<dbReference type="Pfam" id="PF21089">
    <property type="entry name" value="PKS_DH_N"/>
    <property type="match status" value="1"/>
</dbReference>
<dbReference type="InterPro" id="IPR016036">
    <property type="entry name" value="Malonyl_transacylase_ACP-bd"/>
</dbReference>
<dbReference type="InterPro" id="IPR001227">
    <property type="entry name" value="Ac_transferase_dom_sf"/>
</dbReference>
<name>A0A0C1C3Q4_ASPUT</name>
<dbReference type="CDD" id="cd00833">
    <property type="entry name" value="PKS"/>
    <property type="match status" value="1"/>
</dbReference>
<feature type="domain" description="Carrier" evidence="7">
    <location>
        <begin position="2327"/>
        <end position="2403"/>
    </location>
</feature>
<dbReference type="PROSITE" id="PS00012">
    <property type="entry name" value="PHOSPHOPANTETHEINE"/>
    <property type="match status" value="1"/>
</dbReference>
<dbReference type="InterPro" id="IPR016035">
    <property type="entry name" value="Acyl_Trfase/lysoPLipase"/>
</dbReference>
<dbReference type="InterPro" id="IPR016039">
    <property type="entry name" value="Thiolase-like"/>
</dbReference>
<dbReference type="SUPFAM" id="SSF50129">
    <property type="entry name" value="GroES-like"/>
    <property type="match status" value="1"/>
</dbReference>
<feature type="active site" description="Proton donor; for dehydratase activity" evidence="5">
    <location>
        <position position="1157"/>
    </location>
</feature>
<evidence type="ECO:0000256" key="6">
    <source>
        <dbReference type="SAM" id="MobiDB-lite"/>
    </source>
</evidence>
<dbReference type="PANTHER" id="PTHR43775:SF18">
    <property type="entry name" value="ENZYME, PUTATIVE (JCVI)-RELATED"/>
    <property type="match status" value="1"/>
</dbReference>
<gene>
    <name evidence="10" type="ORF">HK57_00536</name>
</gene>
<dbReference type="Gene3D" id="3.30.70.3290">
    <property type="match status" value="1"/>
</dbReference>
<dbReference type="InterPro" id="IPR011032">
    <property type="entry name" value="GroES-like_sf"/>
</dbReference>
<dbReference type="CDD" id="cd05195">
    <property type="entry name" value="enoyl_red"/>
    <property type="match status" value="1"/>
</dbReference>
<dbReference type="Pfam" id="PF14765">
    <property type="entry name" value="PS-DH"/>
    <property type="match status" value="1"/>
</dbReference>
<dbReference type="SMART" id="SM00825">
    <property type="entry name" value="PKS_KS"/>
    <property type="match status" value="1"/>
</dbReference>
<dbReference type="SUPFAM" id="SSF55048">
    <property type="entry name" value="Probable ACP-binding domain of malonyl-CoA ACP transacylase"/>
    <property type="match status" value="1"/>
</dbReference>
<evidence type="ECO:0000313" key="11">
    <source>
        <dbReference type="Proteomes" id="UP000053475"/>
    </source>
</evidence>
<evidence type="ECO:0000259" key="7">
    <source>
        <dbReference type="PROSITE" id="PS50075"/>
    </source>
</evidence>
<dbReference type="InterPro" id="IPR042104">
    <property type="entry name" value="PKS_dehydratase_sf"/>
</dbReference>
<dbReference type="EMBL" id="JOMC01000063">
    <property type="protein sequence ID" value="KIA75675.1"/>
    <property type="molecule type" value="Genomic_DNA"/>
</dbReference>
<dbReference type="PROSITE" id="PS50075">
    <property type="entry name" value="CARRIER"/>
    <property type="match status" value="1"/>
</dbReference>
<dbReference type="PROSITE" id="PS52019">
    <property type="entry name" value="PKS_MFAS_DH"/>
    <property type="match status" value="1"/>
</dbReference>
<keyword evidence="2" id="KW-0597">Phosphoprotein</keyword>
<dbReference type="Pfam" id="PF02801">
    <property type="entry name" value="Ketoacyl-synt_C"/>
    <property type="match status" value="1"/>
</dbReference>
<keyword evidence="11" id="KW-1185">Reference proteome</keyword>
<dbReference type="Gene3D" id="3.90.180.10">
    <property type="entry name" value="Medium-chain alcohol dehydrogenases, catalytic domain"/>
    <property type="match status" value="1"/>
</dbReference>
<protein>
    <submittedName>
        <fullName evidence="10">Putative polyketide synthase protein</fullName>
    </submittedName>
</protein>
<dbReference type="InterPro" id="IPR020843">
    <property type="entry name" value="ER"/>
</dbReference>
<dbReference type="InterPro" id="IPR056501">
    <property type="entry name" value="NAD-bd_HRPKS_sdrA"/>
</dbReference>
<dbReference type="Gene3D" id="1.10.1200.10">
    <property type="entry name" value="ACP-like"/>
    <property type="match status" value="1"/>
</dbReference>
<dbReference type="GO" id="GO:0006633">
    <property type="term" value="P:fatty acid biosynthetic process"/>
    <property type="evidence" value="ECO:0007669"/>
    <property type="project" value="TreeGrafter"/>
</dbReference>
<dbReference type="GO" id="GO:0030639">
    <property type="term" value="P:polyketide biosynthetic process"/>
    <property type="evidence" value="ECO:0007669"/>
    <property type="project" value="UniProtKB-ARBA"/>
</dbReference>
<dbReference type="InterPro" id="IPR049900">
    <property type="entry name" value="PKS_mFAS_DH"/>
</dbReference>
<feature type="domain" description="Ketosynthase family 3 (KS3)" evidence="8">
    <location>
        <begin position="18"/>
        <end position="445"/>
    </location>
</feature>
<dbReference type="SMART" id="SM00826">
    <property type="entry name" value="PKS_DH"/>
    <property type="match status" value="1"/>
</dbReference>
<dbReference type="SMART" id="SM00823">
    <property type="entry name" value="PKS_PP"/>
    <property type="match status" value="1"/>
</dbReference>
<dbReference type="Proteomes" id="UP000053475">
    <property type="component" value="Unassembled WGS sequence"/>
</dbReference>
<feature type="active site" description="Proton acceptor; for dehydratase activity" evidence="5">
    <location>
        <position position="976"/>
    </location>
</feature>
<dbReference type="Gene3D" id="3.40.50.720">
    <property type="entry name" value="NAD(P)-binding Rossmann-like Domain"/>
    <property type="match status" value="2"/>
</dbReference>
<dbReference type="GO" id="GO:0016491">
    <property type="term" value="F:oxidoreductase activity"/>
    <property type="evidence" value="ECO:0007669"/>
    <property type="project" value="InterPro"/>
</dbReference>
<dbReference type="InterPro" id="IPR014043">
    <property type="entry name" value="Acyl_transferase_dom"/>
</dbReference>
<dbReference type="Pfam" id="PF00698">
    <property type="entry name" value="Acyl_transf_1"/>
    <property type="match status" value="1"/>
</dbReference>
<dbReference type="InterPro" id="IPR050091">
    <property type="entry name" value="PKS_NRPS_Biosynth_Enz"/>
</dbReference>
<evidence type="ECO:0000256" key="1">
    <source>
        <dbReference type="ARBA" id="ARBA00022450"/>
    </source>
</evidence>
<accession>A0A0C1C3Q4</accession>
<feature type="domain" description="PKS/mFAS DH" evidence="9">
    <location>
        <begin position="944"/>
        <end position="1254"/>
    </location>
</feature>
<dbReference type="PROSITE" id="PS52004">
    <property type="entry name" value="KS3_2"/>
    <property type="match status" value="1"/>
</dbReference>
<dbReference type="Pfam" id="PF23114">
    <property type="entry name" value="NAD-bd_HRPKS_sdrA"/>
    <property type="match status" value="1"/>
</dbReference>
<evidence type="ECO:0000313" key="10">
    <source>
        <dbReference type="EMBL" id="KIA75675.1"/>
    </source>
</evidence>
<dbReference type="Pfam" id="PF13602">
    <property type="entry name" value="ADH_zinc_N_2"/>
    <property type="match status" value="1"/>
</dbReference>
<keyword evidence="1" id="KW-0596">Phosphopantetheine</keyword>
<dbReference type="InterPro" id="IPR013154">
    <property type="entry name" value="ADH-like_N"/>
</dbReference>
<dbReference type="InterPro" id="IPR032821">
    <property type="entry name" value="PKS_assoc"/>
</dbReference>
<dbReference type="InterPro" id="IPR013968">
    <property type="entry name" value="PKS_KR"/>
</dbReference>
<dbReference type="InterPro" id="IPR036736">
    <property type="entry name" value="ACP-like_sf"/>
</dbReference>
<reference evidence="10 11" key="1">
    <citation type="submission" date="2014-11" db="EMBL/GenBank/DDBJ databases">
        <title>Genomics derived discovery of secondary metabolites biosynthetic gene clusters in Aspergillus ustus.</title>
        <authorList>
            <person name="Pi B."/>
            <person name="Dai F."/>
            <person name="Song X."/>
            <person name="Zhu C."/>
            <person name="Li H."/>
            <person name="Yu D."/>
        </authorList>
    </citation>
    <scope>NUCLEOTIDE SEQUENCE [LARGE SCALE GENOMIC DNA]</scope>
    <source>
        <strain evidence="10 11">3.3904</strain>
    </source>
</reference>
<feature type="compositionally biased region" description="Polar residues" evidence="6">
    <location>
        <begin position="51"/>
        <end position="60"/>
    </location>
</feature>
<dbReference type="InterPro" id="IPR057326">
    <property type="entry name" value="KR_dom"/>
</dbReference>
<dbReference type="InterPro" id="IPR009081">
    <property type="entry name" value="PP-bd_ACP"/>
</dbReference>
<evidence type="ECO:0000256" key="3">
    <source>
        <dbReference type="ARBA" id="ARBA00022679"/>
    </source>
</evidence>
<dbReference type="Gene3D" id="3.10.129.110">
    <property type="entry name" value="Polyketide synthase dehydratase"/>
    <property type="match status" value="1"/>
</dbReference>
<dbReference type="InterPro" id="IPR049552">
    <property type="entry name" value="PKS_DH_N"/>
</dbReference>
<dbReference type="Pfam" id="PF08240">
    <property type="entry name" value="ADH_N"/>
    <property type="match status" value="1"/>
</dbReference>
<dbReference type="Pfam" id="PF16197">
    <property type="entry name" value="KAsynt_C_assoc"/>
    <property type="match status" value="1"/>
</dbReference>
<dbReference type="SUPFAM" id="SSF47336">
    <property type="entry name" value="ACP-like"/>
    <property type="match status" value="1"/>
</dbReference>
<evidence type="ECO:0000259" key="9">
    <source>
        <dbReference type="PROSITE" id="PS52019"/>
    </source>
</evidence>
<feature type="region of interest" description="C-terminal hotdog fold" evidence="5">
    <location>
        <begin position="1093"/>
        <end position="1254"/>
    </location>
</feature>
<dbReference type="SMART" id="SM00822">
    <property type="entry name" value="PKS_KR"/>
    <property type="match status" value="1"/>
</dbReference>
<dbReference type="InterPro" id="IPR020806">
    <property type="entry name" value="PKS_PP-bd"/>
</dbReference>